<feature type="region of interest" description="Disordered" evidence="1">
    <location>
        <begin position="61"/>
        <end position="91"/>
    </location>
</feature>
<gene>
    <name evidence="2" type="ORF">BI318_00780</name>
</gene>
<sequence length="134" mass="14945">MRHRTPYLSSACTRRYANLPDRTRGYGVGVNCLTVRHYRFATGRKGPIEAPQNLNGEIASAGKSRVESHLSEPAGQGGNQRTPAGIPSGLRRKKHLLQKVQDGLGKGFKALHWETHYRWLHAHFRPASPRSAQP</sequence>
<accession>A0AB36PZ53</accession>
<organism evidence="2 3">
    <name type="scientific">Brucella melitensis</name>
    <dbReference type="NCBI Taxonomy" id="29459"/>
    <lineage>
        <taxon>Bacteria</taxon>
        <taxon>Pseudomonadati</taxon>
        <taxon>Pseudomonadota</taxon>
        <taxon>Alphaproteobacteria</taxon>
        <taxon>Hyphomicrobiales</taxon>
        <taxon>Brucellaceae</taxon>
        <taxon>Brucella/Ochrobactrum group</taxon>
        <taxon>Brucella</taxon>
    </lineage>
</organism>
<comment type="caution">
    <text evidence="2">The sequence shown here is derived from an EMBL/GenBank/DDBJ whole genome shotgun (WGS) entry which is preliminary data.</text>
</comment>
<name>A0AB36PZ53_BRUML</name>
<proteinExistence type="predicted"/>
<protein>
    <recommendedName>
        <fullName evidence="4">Transposase</fullName>
    </recommendedName>
</protein>
<evidence type="ECO:0000313" key="2">
    <source>
        <dbReference type="EMBL" id="OZV64378.1"/>
    </source>
</evidence>
<dbReference type="AlphaFoldDB" id="A0AB36PZ53"/>
<dbReference type="EMBL" id="NGJQ01000001">
    <property type="protein sequence ID" value="OZV64378.1"/>
    <property type="molecule type" value="Genomic_DNA"/>
</dbReference>
<dbReference type="Proteomes" id="UP000216335">
    <property type="component" value="Unassembled WGS sequence"/>
</dbReference>
<evidence type="ECO:0000256" key="1">
    <source>
        <dbReference type="SAM" id="MobiDB-lite"/>
    </source>
</evidence>
<reference evidence="2 3" key="1">
    <citation type="submission" date="2017-05" db="EMBL/GenBank/DDBJ databases">
        <title>The genome sequence of the facultative intracellular pathogen Brucella melitensis KIV-L.</title>
        <authorList>
            <person name="Pisarenko S."/>
            <person name="Kovalev D."/>
            <person name="Khachaturova A."/>
            <person name="Kulichenko A."/>
        </authorList>
    </citation>
    <scope>NUCLEOTIDE SEQUENCE [LARGE SCALE GENOMIC DNA]</scope>
    <source>
        <strain evidence="2 3">KIV-L</strain>
    </source>
</reference>
<evidence type="ECO:0008006" key="4">
    <source>
        <dbReference type="Google" id="ProtNLM"/>
    </source>
</evidence>
<evidence type="ECO:0000313" key="3">
    <source>
        <dbReference type="Proteomes" id="UP000216335"/>
    </source>
</evidence>